<keyword evidence="2" id="KW-0547">Nucleotide-binding</keyword>
<dbReference type="SMART" id="SM00220">
    <property type="entry name" value="S_TKc"/>
    <property type="match status" value="1"/>
</dbReference>
<dbReference type="SMART" id="SM00331">
    <property type="entry name" value="PP2C_SIG"/>
    <property type="match status" value="1"/>
</dbReference>
<dbReference type="CDD" id="cd14014">
    <property type="entry name" value="STKc_PknB_like"/>
    <property type="match status" value="1"/>
</dbReference>
<evidence type="ECO:0000256" key="3">
    <source>
        <dbReference type="ARBA" id="ARBA00022777"/>
    </source>
</evidence>
<organism evidence="8 9">
    <name type="scientific">Steroidobacter agaridevorans</name>
    <dbReference type="NCBI Taxonomy" id="2695856"/>
    <lineage>
        <taxon>Bacteria</taxon>
        <taxon>Pseudomonadati</taxon>
        <taxon>Pseudomonadota</taxon>
        <taxon>Gammaproteobacteria</taxon>
        <taxon>Steroidobacterales</taxon>
        <taxon>Steroidobacteraceae</taxon>
        <taxon>Steroidobacter</taxon>
    </lineage>
</organism>
<dbReference type="AlphaFoldDB" id="A0A829YFG7"/>
<dbReference type="Gene3D" id="3.30.200.20">
    <property type="entry name" value="Phosphorylase Kinase, domain 1"/>
    <property type="match status" value="1"/>
</dbReference>
<dbReference type="PROSITE" id="PS50011">
    <property type="entry name" value="PROTEIN_KINASE_DOM"/>
    <property type="match status" value="1"/>
</dbReference>
<sequence length="587" mass="63760">MQVSGLEQSSGVAASVSPSERTAAPYVGLHIGVGSCTHQGGRAENEDFAACHVGQRLRQPGIGAIAALADGMGGAKGGRTAAELAVRGFIEGCIEQPITVGVPRISAKAADAVNRWIYSMGRSDPELNGMACTLSALVLCGRRAHLLHLGDSRVYRLRDNELSLLTTDHTLGAPGTSSVLTRAMGVEGRLCADHAIETLQVHDRYLICSDGVHGRLSRSEILAALARRAAPQETAIQIVEQAVSHPAADNATALVLDVLALPETQFADLEIANAAWPLRSTPSTGEVIDDYELGDMLADGMYMRVFRATDRRARRNVILKFPKPRPGLEDLLRSALLREMWIASHVRSPFVTEMLDPADERRTCLYGVLPYYEGETLERRLLRRPQVSLAMGLDVAIKLTKALASLHRAGIVHRDVKPDNVILEANGGLKLIDLGVARLRQFEEPESFEAPGTRSYMAPELFAGAPAEESSDIFALGVTVYRMFSGGAYPYGEVEAFAQPRFGRPAPLSKHRPDLPAWLDHCLARAVAVDRRDRYADAVEFAFELEHGSMRAAPQSLAKVSLYESNPVRFWQIVSLILLIALLIALA</sequence>
<dbReference type="Gene3D" id="3.60.40.10">
    <property type="entry name" value="PPM-type phosphatase domain"/>
    <property type="match status" value="1"/>
</dbReference>
<keyword evidence="1" id="KW-0808">Transferase</keyword>
<evidence type="ECO:0000313" key="8">
    <source>
        <dbReference type="EMBL" id="GFE81531.1"/>
    </source>
</evidence>
<dbReference type="PROSITE" id="PS00108">
    <property type="entry name" value="PROTEIN_KINASE_ST"/>
    <property type="match status" value="1"/>
</dbReference>
<keyword evidence="4" id="KW-0067">ATP-binding</keyword>
<dbReference type="Pfam" id="PF13672">
    <property type="entry name" value="PP2C_2"/>
    <property type="match status" value="1"/>
</dbReference>
<dbReference type="Proteomes" id="UP000445000">
    <property type="component" value="Unassembled WGS sequence"/>
</dbReference>
<dbReference type="SMART" id="SM00332">
    <property type="entry name" value="PP2Cc"/>
    <property type="match status" value="1"/>
</dbReference>
<dbReference type="CDD" id="cd00143">
    <property type="entry name" value="PP2Cc"/>
    <property type="match status" value="1"/>
</dbReference>
<evidence type="ECO:0000256" key="1">
    <source>
        <dbReference type="ARBA" id="ARBA00022679"/>
    </source>
</evidence>
<keyword evidence="5" id="KW-0812">Transmembrane</keyword>
<keyword evidence="5" id="KW-1133">Transmembrane helix</keyword>
<name>A0A829YFG7_9GAMM</name>
<dbReference type="Pfam" id="PF00069">
    <property type="entry name" value="Pkinase"/>
    <property type="match status" value="1"/>
</dbReference>
<protein>
    <submittedName>
        <fullName evidence="8">Protein kinase</fullName>
    </submittedName>
</protein>
<dbReference type="PANTHER" id="PTHR43289:SF34">
    <property type="entry name" value="SERINE_THREONINE-PROTEIN KINASE YBDM-RELATED"/>
    <property type="match status" value="1"/>
</dbReference>
<feature type="transmembrane region" description="Helical" evidence="5">
    <location>
        <begin position="568"/>
        <end position="586"/>
    </location>
</feature>
<dbReference type="SUPFAM" id="SSF81606">
    <property type="entry name" value="PP2C-like"/>
    <property type="match status" value="1"/>
</dbReference>
<dbReference type="InterPro" id="IPR036457">
    <property type="entry name" value="PPM-type-like_dom_sf"/>
</dbReference>
<dbReference type="GO" id="GO:0004674">
    <property type="term" value="F:protein serine/threonine kinase activity"/>
    <property type="evidence" value="ECO:0007669"/>
    <property type="project" value="TreeGrafter"/>
</dbReference>
<proteinExistence type="predicted"/>
<comment type="caution">
    <text evidence="8">The sequence shown here is derived from an EMBL/GenBank/DDBJ whole genome shotgun (WGS) entry which is preliminary data.</text>
</comment>
<reference evidence="9" key="1">
    <citation type="submission" date="2020-01" db="EMBL/GenBank/DDBJ databases">
        <title>'Steroidobacter agaridevorans' sp. nov., agar-degrading bacteria isolated from rhizosphere soils.</title>
        <authorList>
            <person name="Ikenaga M."/>
            <person name="Kataoka M."/>
            <person name="Murouchi A."/>
            <person name="Katsuragi S."/>
            <person name="Sakai M."/>
        </authorList>
    </citation>
    <scope>NUCLEOTIDE SEQUENCE [LARGE SCALE GENOMIC DNA]</scope>
    <source>
        <strain evidence="9">YU21-B</strain>
    </source>
</reference>
<gene>
    <name evidence="8" type="ORF">GCM10011487_35310</name>
</gene>
<dbReference type="PANTHER" id="PTHR43289">
    <property type="entry name" value="MITOGEN-ACTIVATED PROTEIN KINASE KINASE KINASE 20-RELATED"/>
    <property type="match status" value="1"/>
</dbReference>
<dbReference type="GO" id="GO:0005524">
    <property type="term" value="F:ATP binding"/>
    <property type="evidence" value="ECO:0007669"/>
    <property type="project" value="UniProtKB-KW"/>
</dbReference>
<keyword evidence="5" id="KW-0472">Membrane</keyword>
<keyword evidence="3 8" id="KW-0418">Kinase</keyword>
<dbReference type="EMBL" id="BLJN01000003">
    <property type="protein sequence ID" value="GFE81531.1"/>
    <property type="molecule type" value="Genomic_DNA"/>
</dbReference>
<dbReference type="SUPFAM" id="SSF56112">
    <property type="entry name" value="Protein kinase-like (PK-like)"/>
    <property type="match status" value="1"/>
</dbReference>
<evidence type="ECO:0000259" key="7">
    <source>
        <dbReference type="PROSITE" id="PS51746"/>
    </source>
</evidence>
<dbReference type="InterPro" id="IPR008271">
    <property type="entry name" value="Ser/Thr_kinase_AS"/>
</dbReference>
<feature type="domain" description="Protein kinase" evidence="6">
    <location>
        <begin position="291"/>
        <end position="550"/>
    </location>
</feature>
<evidence type="ECO:0000256" key="2">
    <source>
        <dbReference type="ARBA" id="ARBA00022741"/>
    </source>
</evidence>
<dbReference type="Gene3D" id="1.10.510.10">
    <property type="entry name" value="Transferase(Phosphotransferase) domain 1"/>
    <property type="match status" value="1"/>
</dbReference>
<dbReference type="PROSITE" id="PS51746">
    <property type="entry name" value="PPM_2"/>
    <property type="match status" value="1"/>
</dbReference>
<feature type="domain" description="PPM-type phosphatase" evidence="7">
    <location>
        <begin position="32"/>
        <end position="258"/>
    </location>
</feature>
<evidence type="ECO:0000313" key="9">
    <source>
        <dbReference type="Proteomes" id="UP000445000"/>
    </source>
</evidence>
<dbReference type="InterPro" id="IPR011009">
    <property type="entry name" value="Kinase-like_dom_sf"/>
</dbReference>
<evidence type="ECO:0000256" key="5">
    <source>
        <dbReference type="SAM" id="Phobius"/>
    </source>
</evidence>
<accession>A0A829YFG7</accession>
<dbReference type="InterPro" id="IPR001932">
    <property type="entry name" value="PPM-type_phosphatase-like_dom"/>
</dbReference>
<keyword evidence="9" id="KW-1185">Reference proteome</keyword>
<dbReference type="InterPro" id="IPR000719">
    <property type="entry name" value="Prot_kinase_dom"/>
</dbReference>
<evidence type="ECO:0000256" key="4">
    <source>
        <dbReference type="ARBA" id="ARBA00022840"/>
    </source>
</evidence>
<evidence type="ECO:0000259" key="6">
    <source>
        <dbReference type="PROSITE" id="PS50011"/>
    </source>
</evidence>